<dbReference type="Pfam" id="PF13350">
    <property type="entry name" value="Y_phosphatase3"/>
    <property type="match status" value="1"/>
</dbReference>
<dbReference type="PANTHER" id="PTHR31126:SF1">
    <property type="entry name" value="TYROSINE SPECIFIC PROTEIN PHOSPHATASES DOMAIN-CONTAINING PROTEIN"/>
    <property type="match status" value="1"/>
</dbReference>
<reference evidence="3" key="1">
    <citation type="journal article" date="2020" name="Mol. Plant Microbe Interact.">
        <title>Genome Sequence of the Biocontrol Agent Coniothyrium minitans strain Conio (IMI 134523).</title>
        <authorList>
            <person name="Patel D."/>
            <person name="Shittu T.A."/>
            <person name="Baroncelli R."/>
            <person name="Muthumeenakshi S."/>
            <person name="Osborne T.H."/>
            <person name="Janganan T.K."/>
            <person name="Sreenivasaprasad S."/>
        </authorList>
    </citation>
    <scope>NUCLEOTIDE SEQUENCE</scope>
    <source>
        <strain evidence="3">Conio</strain>
    </source>
</reference>
<accession>A0A9P6KJD7</accession>
<evidence type="ECO:0000313" key="3">
    <source>
        <dbReference type="EMBL" id="KAF9728695.1"/>
    </source>
</evidence>
<proteinExistence type="predicted"/>
<dbReference type="PROSITE" id="PS00383">
    <property type="entry name" value="TYR_PHOSPHATASE_1"/>
    <property type="match status" value="1"/>
</dbReference>
<dbReference type="InterPro" id="IPR029021">
    <property type="entry name" value="Prot-tyrosine_phosphatase-like"/>
</dbReference>
<feature type="compositionally biased region" description="Low complexity" evidence="1">
    <location>
        <begin position="17"/>
        <end position="28"/>
    </location>
</feature>
<feature type="domain" description="Tyrosine specific protein phosphatases" evidence="2">
    <location>
        <begin position="153"/>
        <end position="239"/>
    </location>
</feature>
<dbReference type="InterPro" id="IPR026893">
    <property type="entry name" value="Tyr/Ser_Pase_IphP-type"/>
</dbReference>
<dbReference type="SUPFAM" id="SSF52799">
    <property type="entry name" value="(Phosphotyrosine protein) phosphatases II"/>
    <property type="match status" value="1"/>
</dbReference>
<evidence type="ECO:0000259" key="2">
    <source>
        <dbReference type="PROSITE" id="PS50056"/>
    </source>
</evidence>
<dbReference type="EMBL" id="WJXW01000018">
    <property type="protein sequence ID" value="KAF9728695.1"/>
    <property type="molecule type" value="Genomic_DNA"/>
</dbReference>
<dbReference type="Proteomes" id="UP000756921">
    <property type="component" value="Unassembled WGS sequence"/>
</dbReference>
<comment type="caution">
    <text evidence="3">The sequence shown here is derived from an EMBL/GenBank/DDBJ whole genome shotgun (WGS) entry which is preliminary data.</text>
</comment>
<sequence>MISVMSPEIATPQSEISPSLPSQPHLSPFHNIPGLSNFRDIGGWSISCSHGPPHHVRKGIVFRGSDTNRITPEGEEQLRQLGIKTDFDLRSKQQMEKTGGYEEMAGIERRWTPVFNDEQYTEEAARKRYEQYAGEGTEGIVTAFIEILTAGAPMFRTVLTHVLDSAVGASPPPAVFMHCTTGNNRTGVFISMLLLLLGVAPATIAHEYALSEAGLAHTRHVNVERLLKKGAFQEHGHEEAKRKCERMVGARKESMEALLAEVEKIWQGPEGYFKAEVRLSDREMERLRELFKEVCKRHEQVPRGVLSQQLNSQSCHTGEVVVEEM</sequence>
<organism evidence="3 4">
    <name type="scientific">Paraphaeosphaeria minitans</name>
    <dbReference type="NCBI Taxonomy" id="565426"/>
    <lineage>
        <taxon>Eukaryota</taxon>
        <taxon>Fungi</taxon>
        <taxon>Dikarya</taxon>
        <taxon>Ascomycota</taxon>
        <taxon>Pezizomycotina</taxon>
        <taxon>Dothideomycetes</taxon>
        <taxon>Pleosporomycetidae</taxon>
        <taxon>Pleosporales</taxon>
        <taxon>Massarineae</taxon>
        <taxon>Didymosphaeriaceae</taxon>
        <taxon>Paraphaeosphaeria</taxon>
    </lineage>
</organism>
<protein>
    <submittedName>
        <fullName evidence="3">Tyrosine phosphatase</fullName>
    </submittedName>
</protein>
<gene>
    <name evidence="3" type="ORF">PMIN01_13075</name>
</gene>
<dbReference type="Gene3D" id="3.90.190.10">
    <property type="entry name" value="Protein tyrosine phosphatase superfamily"/>
    <property type="match status" value="1"/>
</dbReference>
<dbReference type="OrthoDB" id="449382at2759"/>
<dbReference type="AlphaFoldDB" id="A0A9P6KJD7"/>
<keyword evidence="4" id="KW-1185">Reference proteome</keyword>
<evidence type="ECO:0000313" key="4">
    <source>
        <dbReference type="Proteomes" id="UP000756921"/>
    </source>
</evidence>
<evidence type="ECO:0000256" key="1">
    <source>
        <dbReference type="SAM" id="MobiDB-lite"/>
    </source>
</evidence>
<name>A0A9P6KJD7_9PLEO</name>
<dbReference type="PROSITE" id="PS50056">
    <property type="entry name" value="TYR_PHOSPHATASE_2"/>
    <property type="match status" value="1"/>
</dbReference>
<dbReference type="InterPro" id="IPR000387">
    <property type="entry name" value="Tyr_Pase_dom"/>
</dbReference>
<feature type="region of interest" description="Disordered" evidence="1">
    <location>
        <begin position="1"/>
        <end position="28"/>
    </location>
</feature>
<dbReference type="GO" id="GO:0004721">
    <property type="term" value="F:phosphoprotein phosphatase activity"/>
    <property type="evidence" value="ECO:0007669"/>
    <property type="project" value="InterPro"/>
</dbReference>
<dbReference type="InterPro" id="IPR016130">
    <property type="entry name" value="Tyr_Pase_AS"/>
</dbReference>
<dbReference type="PANTHER" id="PTHR31126">
    <property type="entry name" value="TYROSINE-PROTEIN PHOSPHATASE"/>
    <property type="match status" value="1"/>
</dbReference>